<feature type="chain" id="PRO_5043053952" description="Extracellular membrane protein CFEM domain-containing protein" evidence="1">
    <location>
        <begin position="20"/>
        <end position="120"/>
    </location>
</feature>
<organism evidence="2 3">
    <name type="scientific">Tilletia horrida</name>
    <dbReference type="NCBI Taxonomy" id="155126"/>
    <lineage>
        <taxon>Eukaryota</taxon>
        <taxon>Fungi</taxon>
        <taxon>Dikarya</taxon>
        <taxon>Basidiomycota</taxon>
        <taxon>Ustilaginomycotina</taxon>
        <taxon>Exobasidiomycetes</taxon>
        <taxon>Tilletiales</taxon>
        <taxon>Tilletiaceae</taxon>
        <taxon>Tilletia</taxon>
    </lineage>
</organism>
<sequence>MKPFHFAVIVAIAAPQVRAACPSAYDVAKGQHKIDPIPAAVLERDSGRSERSDGMSAFQQATCEMLWCAQAPDSPGCHALCACHSRCDAVLRSRTCSKAWWTDCYDWCAKLYFPPYPQDI</sequence>
<comment type="caution">
    <text evidence="2">The sequence shown here is derived from an EMBL/GenBank/DDBJ whole genome shotgun (WGS) entry which is preliminary data.</text>
</comment>
<accession>A0AAN6JKZ8</accession>
<evidence type="ECO:0000313" key="3">
    <source>
        <dbReference type="Proteomes" id="UP001176521"/>
    </source>
</evidence>
<keyword evidence="3" id="KW-1185">Reference proteome</keyword>
<gene>
    <name evidence="2" type="ORF">OC842_003182</name>
</gene>
<proteinExistence type="predicted"/>
<dbReference type="EMBL" id="JAPDMQ010000151">
    <property type="protein sequence ID" value="KAK0532838.1"/>
    <property type="molecule type" value="Genomic_DNA"/>
</dbReference>
<evidence type="ECO:0000256" key="1">
    <source>
        <dbReference type="SAM" id="SignalP"/>
    </source>
</evidence>
<evidence type="ECO:0000313" key="2">
    <source>
        <dbReference type="EMBL" id="KAK0532838.1"/>
    </source>
</evidence>
<evidence type="ECO:0008006" key="4">
    <source>
        <dbReference type="Google" id="ProtNLM"/>
    </source>
</evidence>
<keyword evidence="1" id="KW-0732">Signal</keyword>
<dbReference type="AlphaFoldDB" id="A0AAN6JKZ8"/>
<dbReference type="Proteomes" id="UP001176521">
    <property type="component" value="Unassembled WGS sequence"/>
</dbReference>
<protein>
    <recommendedName>
        <fullName evidence="4">Extracellular membrane protein CFEM domain-containing protein</fullName>
    </recommendedName>
</protein>
<reference evidence="2" key="1">
    <citation type="journal article" date="2023" name="PhytoFront">
        <title>Draft Genome Resources of Seven Strains of Tilletia horrida, Causal Agent of Kernel Smut of Rice.</title>
        <authorList>
            <person name="Khanal S."/>
            <person name="Antony Babu S."/>
            <person name="Zhou X.G."/>
        </authorList>
    </citation>
    <scope>NUCLEOTIDE SEQUENCE</scope>
    <source>
        <strain evidence="2">TX3</strain>
    </source>
</reference>
<feature type="signal peptide" evidence="1">
    <location>
        <begin position="1"/>
        <end position="19"/>
    </location>
</feature>
<name>A0AAN6JKZ8_9BASI</name>